<dbReference type="InterPro" id="IPR023213">
    <property type="entry name" value="CAT-like_dom_sf"/>
</dbReference>
<feature type="domain" description="Carrier" evidence="7">
    <location>
        <begin position="1692"/>
        <end position="1766"/>
    </location>
</feature>
<gene>
    <name evidence="8" type="ORF">ASNO1_16940</name>
</gene>
<keyword evidence="9" id="KW-1185">Reference proteome</keyword>
<evidence type="ECO:0000256" key="1">
    <source>
        <dbReference type="ARBA" id="ARBA00001957"/>
    </source>
</evidence>
<evidence type="ECO:0000256" key="4">
    <source>
        <dbReference type="ARBA" id="ARBA00022737"/>
    </source>
</evidence>
<dbReference type="CDD" id="cd17652">
    <property type="entry name" value="A_NRPS_CmdD_like"/>
    <property type="match status" value="1"/>
</dbReference>
<accession>A0ABQ6QN36</accession>
<dbReference type="CDD" id="cd05931">
    <property type="entry name" value="FAAL"/>
    <property type="match status" value="1"/>
</dbReference>
<comment type="caution">
    <text evidence="8">The sequence shown here is derived from an EMBL/GenBank/DDBJ whole genome shotgun (WGS) entry which is preliminary data.</text>
</comment>
<evidence type="ECO:0000256" key="5">
    <source>
        <dbReference type="ARBA" id="ARBA00022832"/>
    </source>
</evidence>
<dbReference type="EMBL" id="BTTX01000002">
    <property type="protein sequence ID" value="GMU05441.1"/>
    <property type="molecule type" value="Genomic_DNA"/>
</dbReference>
<dbReference type="NCBIfam" id="NF004282">
    <property type="entry name" value="PRK05691.1"/>
    <property type="match status" value="5"/>
</dbReference>
<evidence type="ECO:0000256" key="6">
    <source>
        <dbReference type="ARBA" id="ARBA00023098"/>
    </source>
</evidence>
<dbReference type="SMART" id="SM01294">
    <property type="entry name" value="PKS_PP_betabranch"/>
    <property type="match status" value="1"/>
</dbReference>
<dbReference type="InterPro" id="IPR006162">
    <property type="entry name" value="Ppantetheine_attach_site"/>
</dbReference>
<dbReference type="NCBIfam" id="NF003417">
    <property type="entry name" value="PRK04813.1"/>
    <property type="match status" value="5"/>
</dbReference>
<evidence type="ECO:0000259" key="7">
    <source>
        <dbReference type="PROSITE" id="PS50075"/>
    </source>
</evidence>
<dbReference type="InterPro" id="IPR000873">
    <property type="entry name" value="AMP-dep_synth/lig_dom"/>
</dbReference>
<dbReference type="PANTHER" id="PTHR45527:SF1">
    <property type="entry name" value="FATTY ACID SYNTHASE"/>
    <property type="match status" value="1"/>
</dbReference>
<feature type="domain" description="Carrier" evidence="7">
    <location>
        <begin position="3209"/>
        <end position="3284"/>
    </location>
</feature>
<dbReference type="InterPro" id="IPR020845">
    <property type="entry name" value="AMP-binding_CS"/>
</dbReference>
<evidence type="ECO:0000313" key="9">
    <source>
        <dbReference type="Proteomes" id="UP001342631"/>
    </source>
</evidence>
<keyword evidence="3" id="KW-0597">Phosphoprotein</keyword>
<dbReference type="InterPro" id="IPR045851">
    <property type="entry name" value="AMP-bd_C_sf"/>
</dbReference>
<dbReference type="SUPFAM" id="SSF56801">
    <property type="entry name" value="Acetyl-CoA synthetase-like"/>
    <property type="match status" value="5"/>
</dbReference>
<protein>
    <submittedName>
        <fullName evidence="8">Non-ribosomal peptide synthetase</fullName>
    </submittedName>
</protein>
<dbReference type="Gene3D" id="2.30.38.10">
    <property type="entry name" value="Luciferase, Domain 3"/>
    <property type="match status" value="3"/>
</dbReference>
<dbReference type="InterPro" id="IPR025110">
    <property type="entry name" value="AMP-bd_C"/>
</dbReference>
<keyword evidence="2" id="KW-0596">Phosphopantetheine</keyword>
<dbReference type="InterPro" id="IPR010071">
    <property type="entry name" value="AA_adenyl_dom"/>
</dbReference>
<dbReference type="CDD" id="cd12117">
    <property type="entry name" value="A_NRPS_Srf_like"/>
    <property type="match status" value="1"/>
</dbReference>
<dbReference type="Gene3D" id="1.10.1200.10">
    <property type="entry name" value="ACP-like"/>
    <property type="match status" value="4"/>
</dbReference>
<dbReference type="InterPro" id="IPR009081">
    <property type="entry name" value="PP-bd_ACP"/>
</dbReference>
<keyword evidence="4" id="KW-0677">Repeat</keyword>
<dbReference type="NCBIfam" id="TIGR01720">
    <property type="entry name" value="NRPS-para261"/>
    <property type="match status" value="2"/>
</dbReference>
<comment type="cofactor">
    <cofactor evidence="1">
        <name>pantetheine 4'-phosphate</name>
        <dbReference type="ChEBI" id="CHEBI:47942"/>
    </cofactor>
</comment>
<feature type="domain" description="Carrier" evidence="7">
    <location>
        <begin position="4261"/>
        <end position="4335"/>
    </location>
</feature>
<evidence type="ECO:0000313" key="8">
    <source>
        <dbReference type="EMBL" id="GMU05441.1"/>
    </source>
</evidence>
<dbReference type="Gene3D" id="3.40.50.12780">
    <property type="entry name" value="N-terminal domain of ligase-like"/>
    <property type="match status" value="2"/>
</dbReference>
<keyword evidence="5" id="KW-0276">Fatty acid metabolism</keyword>
<dbReference type="InterPro" id="IPR029058">
    <property type="entry name" value="AB_hydrolase_fold"/>
</dbReference>
<dbReference type="InterPro" id="IPR001242">
    <property type="entry name" value="Condensation_dom"/>
</dbReference>
<dbReference type="PANTHER" id="PTHR45527">
    <property type="entry name" value="NONRIBOSOMAL PEPTIDE SYNTHETASE"/>
    <property type="match status" value="1"/>
</dbReference>
<dbReference type="Gene3D" id="3.40.50.1820">
    <property type="entry name" value="alpha/beta hydrolase"/>
    <property type="match status" value="1"/>
</dbReference>
<proteinExistence type="predicted"/>
<dbReference type="Pfam" id="PF13193">
    <property type="entry name" value="AMP-binding_C"/>
    <property type="match status" value="4"/>
</dbReference>
<dbReference type="InterPro" id="IPR036736">
    <property type="entry name" value="ACP-like_sf"/>
</dbReference>
<dbReference type="Pfam" id="PF00550">
    <property type="entry name" value="PP-binding"/>
    <property type="match status" value="5"/>
</dbReference>
<dbReference type="Pfam" id="PF23024">
    <property type="entry name" value="AMP-dom_DIP2-like"/>
    <property type="match status" value="1"/>
</dbReference>
<feature type="domain" description="Carrier" evidence="7">
    <location>
        <begin position="5786"/>
        <end position="5861"/>
    </location>
</feature>
<dbReference type="Pfam" id="PF00668">
    <property type="entry name" value="Condensation"/>
    <property type="match status" value="6"/>
</dbReference>
<name>A0ABQ6QN36_9BACT</name>
<dbReference type="PROSITE" id="PS50075">
    <property type="entry name" value="CARRIER"/>
    <property type="match status" value="5"/>
</dbReference>
<feature type="domain" description="Carrier" evidence="7">
    <location>
        <begin position="630"/>
        <end position="707"/>
    </location>
</feature>
<dbReference type="SMART" id="SM00823">
    <property type="entry name" value="PKS_PP"/>
    <property type="match status" value="5"/>
</dbReference>
<dbReference type="SUPFAM" id="SSF47336">
    <property type="entry name" value="ACP-like"/>
    <property type="match status" value="5"/>
</dbReference>
<evidence type="ECO:0000256" key="3">
    <source>
        <dbReference type="ARBA" id="ARBA00022553"/>
    </source>
</evidence>
<dbReference type="CDD" id="cd19534">
    <property type="entry name" value="E_NRPS"/>
    <property type="match status" value="2"/>
</dbReference>
<dbReference type="Gene3D" id="3.30.559.10">
    <property type="entry name" value="Chloramphenicol acetyltransferase-like domain"/>
    <property type="match status" value="6"/>
</dbReference>
<dbReference type="Gene3D" id="3.30.300.30">
    <property type="match status" value="5"/>
</dbReference>
<keyword evidence="6" id="KW-0443">Lipid metabolism</keyword>
<dbReference type="Gene3D" id="3.30.559.30">
    <property type="entry name" value="Nonribosomal peptide synthetase, condensation domain"/>
    <property type="match status" value="6"/>
</dbReference>
<dbReference type="InterPro" id="IPR040097">
    <property type="entry name" value="FAAL/FAAC"/>
</dbReference>
<reference evidence="8 9" key="1">
    <citation type="journal article" date="2024" name="Arch. Microbiol.">
        <title>Corallococcus caeni sp. nov., a novel myxobacterium isolated from activated sludge.</title>
        <authorList>
            <person name="Tomita S."/>
            <person name="Nakai R."/>
            <person name="Kuroda K."/>
            <person name="Kurashita H."/>
            <person name="Hatamoto M."/>
            <person name="Yamaguchi T."/>
            <person name="Narihiro T."/>
        </authorList>
    </citation>
    <scope>NUCLEOTIDE SEQUENCE [LARGE SCALE GENOMIC DNA]</scope>
    <source>
        <strain evidence="8 9">NO1</strain>
    </source>
</reference>
<dbReference type="Gene3D" id="3.40.50.980">
    <property type="match status" value="6"/>
</dbReference>
<dbReference type="CDD" id="cd19543">
    <property type="entry name" value="DCL_NRPS"/>
    <property type="match status" value="2"/>
</dbReference>
<dbReference type="CDD" id="cd19531">
    <property type="entry name" value="LCL_NRPS-like"/>
    <property type="match status" value="2"/>
</dbReference>
<dbReference type="NCBIfam" id="TIGR01733">
    <property type="entry name" value="AA-adenyl-dom"/>
    <property type="match status" value="4"/>
</dbReference>
<dbReference type="PROSITE" id="PS00455">
    <property type="entry name" value="AMP_BINDING"/>
    <property type="match status" value="5"/>
</dbReference>
<dbReference type="CDD" id="cd05930">
    <property type="entry name" value="A_NRPS"/>
    <property type="match status" value="2"/>
</dbReference>
<dbReference type="InterPro" id="IPR010060">
    <property type="entry name" value="NRPS_synth"/>
</dbReference>
<organism evidence="8 9">
    <name type="scientific">Corallococcus caeni</name>
    <dbReference type="NCBI Taxonomy" id="3082388"/>
    <lineage>
        <taxon>Bacteria</taxon>
        <taxon>Pseudomonadati</taxon>
        <taxon>Myxococcota</taxon>
        <taxon>Myxococcia</taxon>
        <taxon>Myxococcales</taxon>
        <taxon>Cystobacterineae</taxon>
        <taxon>Myxococcaceae</taxon>
        <taxon>Corallococcus</taxon>
    </lineage>
</organism>
<dbReference type="Pfam" id="PF00501">
    <property type="entry name" value="AMP-binding"/>
    <property type="match status" value="5"/>
</dbReference>
<dbReference type="InterPro" id="IPR042099">
    <property type="entry name" value="ANL_N_sf"/>
</dbReference>
<sequence>MGPAMRPEAVRVTAWRTCCSILRFPPELTPMKTAASSSSTLVDLLDERAASHGGRTLFFFEEDMEEESSVLSYAGLQQRARRIAAMLQEVSAPGERAVLLYPPGNEYVSGFFGCLAAGVVTVPAYPPDPSRLERTLPRLRAIIQDAQATVVLTNSFILSMADALFELAPDLKHLRWVATDALPEGGESAWRRPELHAGSRAFLQYTSGSTGMPKGVELTHANLLHNLRLIHDAFGMHAGSAGVIWLPPYHDMGLIGGILGTVYGGFSTTLMSPLSFLRKPLRWLEALSRTRGTISGGPNFAFDLCVRKTTEAERAALDLSAWDVAFCGAEPIRPETLERFVQAFAPSGFRREALYPCYGLAEGSLIVSGVQRGTVPLLREVASRELRLGRAQVPEAGAPAQTLVGCGQTLQEQEVLIVEPRTHAPRAPGEVGEIWVKGASVAQGYWRQPELSERTFNARTHDGAGPFLRTGDQGFLQDGQLFVVGRLKDLIIVRGRNHHPQDIEVTAEHASAALRPGCGAAFSVERDGEERLVLVYELDTRRAQAPVEDVARDIAGQVAQAHELRLDHLVLIEPGSLPKTSSGKVQRHACREGWLNQDLRVVASWQASPDGVALALADVPAPAGSEAVPRSVAELEQWLRQNLARRLGVDPGSLDVREPLTRYGLDSLGAVELAHTVEKGLGVTLPMELLLSGPSVAELALRLSAPVAAAAGLPLGRVSREQPLPLSFAQQRLWFLDRLDPASPAYNLCAAVRLDGVLDVAALERAFSEVVRRHEPLRTTFHADAEGHARQHIHPPAPLRLARVDVSSLAPEVRAPEVQRLARELSRRPFDLTTGPLLHVTLARLSDTQHVLVLCMHHIVSDGWSMGVLVREVGALYEAFRQGQPSPLPELAVQYVDHAAWQRDQLQGEAMARQLEWWRGQLSGAPPHLDLPTDAPRPLVQRFDGGSKPVHLPVEVWEPLKALARSGDATPFMVLLAAFQLLLHRYSGQDDLCVGSPISGRSKGETEGLIGFFVNPLVLRSRRSEGCTFRQLLARVRETTLEAFAHQDVPFEALVDALRPVRELGRSPLFQAQLVMQPDPLPRLSLPGLTLERLPLENPAAKFDLSLALTETAHGLSGSLEYATALFTPATAARMVEHLLTLLQAAVSAPDTLVEALPLGDAAERQRLLRDWATTASPFAPRASVLSLFEEQATLSPQALAVTCEEESLTYARLDARANQLAWHLRSLGVGADSCVALCLERSVDLIIALLGVWKAGAGYVPVDPELPASRREAMVRAVSAAAIITHALPDGTGAPAVAPIVALDTQASLLAGLPTTRPASALESQHLAYVLFTSGSTGQPKGVAVTQGHLLNYVQAATQRLELEACASFALVSTFSADLGNTVLFPALCTGGLLHVITRERASQPADFAAYLQRHPVDCMKIVPSHLAALMTAPEPRWVLPRKRLVLGGEGASWQLLESVHALAPDCEVFNHYGPTETTVGVLAGRVGLPPEQPLPASVPLGRPMANTRVYVLDAALGLAPQGVPGELYVGGEQVTRGYVGQPGLTAERYLPDPFNPEAGARMYRTGDRVRWLADGQLAFLGRVDFQVKLRGFRIELGEVEKALEQSPGVRQAVVVLREDSPGVKRLVAYVVPQVEASALRAHLQAKLPEYMVPSAFVVLEALPLNANGKLDRRALPPPEASASAQVSFVAPRTPVESQLAQIWAQVLGLPRVGVHDNFFELGGDSIISLQVVARARLVGLSLATRDLFQHQTLEALALVARASSDAVSTEQGPVTGPTALTPIQHHLLHHDAAHAHHFNQALLLASRQPLHPAHLEAALRRLLSHHDALRLRFARDASDAWASHGVPPEEVDFFLTEVDLSSLPASEQPRALEAEASRLQASFVLSQPPLLRACLFHLDQGAQRLLLVAHHLVVDAVSWRVLIEDLEACYAALLEGRTPQLPPKSSSFQTWARRLEAHAASAAFAREASLWHEALGTTPAPLPTDASGPNTHASERRHSLAFDAQETRLLLQEVPTAWRASIDEVLLTALYLALREWTGQTLARVHLEGHGREALFADVDLSRTVGWFTSLVPLQVQLPAQGSAGDALRTVRDARRRLPHHGIGFGLLRWLAPPDTAAALRNTPLPEVTFNYLGQFDADLASSRFFSLTSEPLGPVASPSGTRLRQLEIIGSVMGGRLQLTFGYSAHRHHESTIATLASRFQHHVRALVAERHSDDARRFSPGDFPLAPLSQPVLDALLRQAPGRVEDVYPLSPTQQGMLFHALVSPGSDVYLLQNSWAVHSALDLEALSRAWHATLQRHPALRASFHWKQLDAPMQLVHAQVPNTFEALDWRAASPAEQEARLAQVISDERRAGFDFTRAPLLRLRAFRLQDAVWRLLFSHHHLMMDGWSLGLVLREVFALYDVFRSGQAPALPTPPPFRDYLGWLRQRDTSGDESFWRGYLAGFRVPTPLPGDTHTGPAPGAHASHPLLEKHLTPEASATLQGFARQHQLTLNTVALATWALVLASYSGEEDVVFGTTLSGRPPELAGSEAMVGMFINTLPLRVRLPAPGAALLPWLKALQEQVAEARQYEFSPLVQVQAWSDLPRGTPLFDSLLVVENYPIDESLRQRSLSLDVRDHHSVERSNYPLGLGIIPGAQVRLLLFHDAPRFPHEAMVRLLEHWRILLEAVASRPQGRLGDLSLLSDAERRQVLVEWNPAAPTDGASPSVHRLFEARVARAPDAPALEHGDERLTYAELNVRANQLARHLRRLGVGPELRVALFLERSVDLVVAMLATLKAGGAWLALDPALPSERLTFIAEDASAPVLVTHSALEHLIDRRGYVLQVDEHADRIEREAEGNLDDAWEDASRLAYVIYTSGSTGRPKGTLLTHGGLCNTAVGAGRAHGYREDSRVLQFANASFDASVCEVFATLLSGACLVLANADDLLPVEPLRALLVDRAISAVTLTPTVLAQLEPRDLPGLQTVISAGEALSPEVARRWSEGRTLLNAYGPTEATICATISGPVQPERPSIGRPLPGAQVYVLDARLAPVAPGMVGELYVGGLGVARGYLGRPELTAERFVPNPFASQAGARLYRTGDRARWRADGELEYLGRVDFQVKLRGFRIELGEVESALRAAPGVRDAVVVPREDTPGDKRLVAYVVAAPESRVEPRALRDLLASRLPDYMVPAAYVALEALPLSTSGKVDRAALPVPDGTGAATAEYLAPRTAIQQGVAAIWREVLGVEQVGLQDEFMALGGHSLLATQVISRVRAAFGVELPLRALFESASLEELAQRVEAATRDVTLLKLPPLRRASRDQPLPLSFSQQRLWFLEQLEPGLATYHMPAAIRVTGPLDTDAFERGIAEIIRRHDVLRTTLHAAGGEAFQVVSDRMDWRMPRVDLSGLAGEQREAEVRRVALAEATKPFDLTRGPLLRLSLLKLAEGEHQLVVVMHHIIADGWSITVLIQELSALYAAFVQGQPSPLPELAVQYADYAVWQREWLREEELERQLSYWRQQLAGAPPVLELATDRPRPSVQTFRGAAFPVHIPRELTAALKALAQREGLTPFMLVLATFQVLLSRYSGQQDISVGSPTAGRRLAELEPLVGFFVNNLVLRTRLDGDPSFREVLRRVWETTLGAYAHQDIPFEKLVEELQPRRDLRHSPLFQVWFVLDKPRLADFTTGGLTLSTVETDAGVSRFDLALFLSDAEDGLTGTLDYNTDLFDASTMARMAEHLRVLMEGIVRAPDTRLSQLPLLPEHERQRLWTNARPAARTLPEVPLVHRLFEAQVERTPEAVALQHGTDALTYGELNARANQLARHLRRVGVGPELLVAVCLEEPREFIIAVLAVLKAGGAWLPLDPTLPSERLAFITSDAWAPVLVTDSSLEYLIDRRGYVLLVDEHADRIEREAEANLDGTSDPAHLAYVIYTSGSTGRPKGTLLTHGGLCNTALQTLDFMDLGPERRLLQFFSTSFDASVSEIFPALLSGATLVLASREEKMPGAPLMELVRQQAVTTLKVTPTVLAQLDPQGLSSVRTLVVAGEACTPELVERFAPGRRFVNAYGPTEATVCATVNTAVRAQPLTLGRPFHNVEAYVLDGRGGLVPVGVPGELYLGGVGLARGYLGRPELTAERFVPHPFATDPGARLYRTGDRARWLPDGELESLGRVDFQVKLRGFRIELGEVESVLSQSRSVRESVVVLREDSPGVKRLVAYVVPHEGQEVEVSALRAHLQSKLPEYMVPSAFVVLEALPLNANGKLDRGALPPPEASASAQASFVAPRTPVESQLAHIWAQVLGLPRVGVHDNFFELGGDSIISLQVVARARLVGLSLATRDLFQHQTLEALALVARASSDAVSTEQGPVTGPTALTPIQHHLLHHDAAHAHHFNQALLLASRQPLQPAHLEAALRRLLSHHDALRLRFSADASGAWASHGVPPEEVDFFLTQVDLSSLPASEQARALEAEASRLQASFVLSQPPLLRACLFHLGQGAQRLLLVAHHLVVDAVSWRVLIEDVEACYAALLEGRTPQLPPKSSSFQTWARRLEAHAASQAFAREASLWHEALGTSPAPLPTDASGPNTHASERRLALAFDAQETRLLLQEVPTAWRASIDEVLLTALYLALREWTGQTLARVHLEGHGREALFADVDLSRTVGWFTSLVPLQVELPAHGSAGDALRTVRDARRRMPHHGIGFGLLRWLAPHDTAASLRDTPVPEVAFNYLGQLDASVTASRFFSLASEAIGPNLAPGGTRLHALELNGSVMGGRLQLTFSYSAHRHDESTIATLASRFQHHLRAVVDQRHSSDARRFSPGDFPLASLSQPALDALLRRTGPDIEDVYPLSPTQQGMLFHARLSPDSAVYFEQLSWTVASPLDLTAFLEAWRACIRLHPILRSSFHWEGLESPLQVVHADVALPFEELDWRGLSTAEQQARFKQLLLEDKRRGLDLHRAPLIRITAVHLGEASIRFLWSHHHLLVDGWSLGLLIKEVFSLYDVLRTGEKPARTSRPAFGEYISWLHQRDDAADEAWWRTYLDGFTSPTPLPLDTAGPLHNAAPSRLMVERGLSPEETTALQAFARGHQLTLSTLVLAAWGLVLSHSSGEHDVVFGQTVAGRPPELPGSDSIVGVFINTLPVRVRRAPASASLVPWLQALQTQQLELRQYEHAPLVQVQSWSEVPRGTPLFESLLVFENYPLDSSLLGPSSSVVLQDIHSGLESTNYPLTLTVIPANPSNPLRLRANFETPRFQPQALQRLLAHWRRALVSLTTASRLGDVSLLSVEERRQLLHDFNATSAPFPHERCIHHLFEHQVALRPDAIAVEFGAHRLTYRQLDAQANQLAHALRSHGVGPDDLVALCLERSLELVVSLLAILKAGAAYLPLDADYPAQRLAFMLEDAPPRLLLSSRELSARLSLPDALPRLLLEELKPSDWPASPPTVTVHSRNLAYVDFTSGSTGRPKGVAIEHRAVLRLFHGNHFARFGPDESFLLIAPISFDASTLEVWGPLLFGGRLVVFPPQSPSDLKLLRRVIEDHQVTATFLTAGLFSQVVDLEPEALKGLRQLLTGGDVVSAPHVRRVVEQFALPVTNGYGPTESTVFAVCFRVTRPEQVGASLPIGAPIANTQVYLLDDALAPVPLGAPGELFIGGDGLARGYLSRPDLTAERFIPHPFASVPGSRLYRTGDLARWREDGSLEFLGRLDHQVKLRGFRIELAEVEAALASHPLVRQAVALVREDAPGDKRLVAYVVAQPEQALDVTALRDFLRERLPEFMRPSAIVRLDSLPLTSNAKVDRKALPAPEGTAPVRANYEAPRNEIEQQLAKICGELLRVERVGVHDSFFELGGHSLLATQLVSRIRSTFGVELPLRDLFEASTVAELSLGVLHLTAAQQASEAELESVLEQFEQLSEEELQALLDAESSSGS</sequence>
<dbReference type="Proteomes" id="UP001342631">
    <property type="component" value="Unassembled WGS sequence"/>
</dbReference>
<evidence type="ECO:0000256" key="2">
    <source>
        <dbReference type="ARBA" id="ARBA00022450"/>
    </source>
</evidence>
<dbReference type="InterPro" id="IPR020806">
    <property type="entry name" value="PKS_PP-bd"/>
</dbReference>
<dbReference type="PROSITE" id="PS00012">
    <property type="entry name" value="PHOSPHOPANTETHEINE"/>
    <property type="match status" value="5"/>
</dbReference>
<dbReference type="SUPFAM" id="SSF52777">
    <property type="entry name" value="CoA-dependent acyltransferases"/>
    <property type="match status" value="12"/>
</dbReference>